<dbReference type="AlphaFoldDB" id="A0AAD9JDC4"/>
<accession>A0AAD9JDC4</accession>
<comment type="caution">
    <text evidence="1">The sequence shown here is derived from an EMBL/GenBank/DDBJ whole genome shotgun (WGS) entry which is preliminary data.</text>
</comment>
<protein>
    <submittedName>
        <fullName evidence="1">Uncharacterized protein</fullName>
    </submittedName>
</protein>
<organism evidence="1 2">
    <name type="scientific">Paralvinella palmiformis</name>
    <dbReference type="NCBI Taxonomy" id="53620"/>
    <lineage>
        <taxon>Eukaryota</taxon>
        <taxon>Metazoa</taxon>
        <taxon>Spiralia</taxon>
        <taxon>Lophotrochozoa</taxon>
        <taxon>Annelida</taxon>
        <taxon>Polychaeta</taxon>
        <taxon>Sedentaria</taxon>
        <taxon>Canalipalpata</taxon>
        <taxon>Terebellida</taxon>
        <taxon>Terebelliformia</taxon>
        <taxon>Alvinellidae</taxon>
        <taxon>Paralvinella</taxon>
    </lineage>
</organism>
<name>A0AAD9JDC4_9ANNE</name>
<dbReference type="Proteomes" id="UP001208570">
    <property type="component" value="Unassembled WGS sequence"/>
</dbReference>
<evidence type="ECO:0000313" key="1">
    <source>
        <dbReference type="EMBL" id="KAK2150692.1"/>
    </source>
</evidence>
<keyword evidence="2" id="KW-1185">Reference proteome</keyword>
<gene>
    <name evidence="1" type="ORF">LSH36_395g02070</name>
</gene>
<dbReference type="EMBL" id="JAODUP010000395">
    <property type="protein sequence ID" value="KAK2150692.1"/>
    <property type="molecule type" value="Genomic_DNA"/>
</dbReference>
<proteinExistence type="predicted"/>
<evidence type="ECO:0000313" key="2">
    <source>
        <dbReference type="Proteomes" id="UP001208570"/>
    </source>
</evidence>
<reference evidence="1" key="1">
    <citation type="journal article" date="2023" name="Mol. Biol. Evol.">
        <title>Third-Generation Sequencing Reveals the Adaptive Role of the Epigenome in Three Deep-Sea Polychaetes.</title>
        <authorList>
            <person name="Perez M."/>
            <person name="Aroh O."/>
            <person name="Sun Y."/>
            <person name="Lan Y."/>
            <person name="Juniper S.K."/>
            <person name="Young C.R."/>
            <person name="Angers B."/>
            <person name="Qian P.Y."/>
        </authorList>
    </citation>
    <scope>NUCLEOTIDE SEQUENCE</scope>
    <source>
        <strain evidence="1">P08H-3</strain>
    </source>
</reference>
<sequence length="23" mass="2652">MLLSPSFCLLVLLDHLDQVIRLL</sequence>